<protein>
    <recommendedName>
        <fullName evidence="6">RDD domain-containing protein</fullName>
    </recommendedName>
</protein>
<feature type="domain" description="RDD" evidence="6">
    <location>
        <begin position="5"/>
        <end position="82"/>
    </location>
</feature>
<evidence type="ECO:0000259" key="6">
    <source>
        <dbReference type="Pfam" id="PF06271"/>
    </source>
</evidence>
<comment type="caution">
    <text evidence="7">The sequence shown here is derived from an EMBL/GenBank/DDBJ whole genome shotgun (WGS) entry which is preliminary data.</text>
</comment>
<feature type="transmembrane region" description="Helical" evidence="5">
    <location>
        <begin position="7"/>
        <end position="31"/>
    </location>
</feature>
<evidence type="ECO:0000256" key="2">
    <source>
        <dbReference type="ARBA" id="ARBA00022692"/>
    </source>
</evidence>
<keyword evidence="8" id="KW-1185">Reference proteome</keyword>
<evidence type="ECO:0000313" key="7">
    <source>
        <dbReference type="EMBL" id="GIP53146.1"/>
    </source>
</evidence>
<feature type="transmembrane region" description="Helical" evidence="5">
    <location>
        <begin position="43"/>
        <end position="64"/>
    </location>
</feature>
<evidence type="ECO:0000256" key="5">
    <source>
        <dbReference type="SAM" id="Phobius"/>
    </source>
</evidence>
<dbReference type="Pfam" id="PF06271">
    <property type="entry name" value="RDD"/>
    <property type="match status" value="1"/>
</dbReference>
<dbReference type="EMBL" id="BOSL01000006">
    <property type="protein sequence ID" value="GIP53146.1"/>
    <property type="molecule type" value="Genomic_DNA"/>
</dbReference>
<dbReference type="RefSeq" id="WP_213654789.1">
    <property type="nucleotide sequence ID" value="NZ_BOSL01000006.1"/>
</dbReference>
<organism evidence="7 8">
    <name type="scientific">Paenibacillus vini</name>
    <dbReference type="NCBI Taxonomy" id="1476024"/>
    <lineage>
        <taxon>Bacteria</taxon>
        <taxon>Bacillati</taxon>
        <taxon>Bacillota</taxon>
        <taxon>Bacilli</taxon>
        <taxon>Bacillales</taxon>
        <taxon>Paenibacillaceae</taxon>
        <taxon>Paenibacillus</taxon>
    </lineage>
</organism>
<gene>
    <name evidence="7" type="ORF">J42TS3_21810</name>
</gene>
<proteinExistence type="predicted"/>
<evidence type="ECO:0000256" key="4">
    <source>
        <dbReference type="ARBA" id="ARBA00023136"/>
    </source>
</evidence>
<evidence type="ECO:0000256" key="3">
    <source>
        <dbReference type="ARBA" id="ARBA00022989"/>
    </source>
</evidence>
<accession>A0ABQ4MAY2</accession>
<dbReference type="Proteomes" id="UP000679992">
    <property type="component" value="Unassembled WGS sequence"/>
</dbReference>
<keyword evidence="3 5" id="KW-1133">Transmembrane helix</keyword>
<keyword evidence="2 5" id="KW-0812">Transmembrane</keyword>
<dbReference type="InterPro" id="IPR010432">
    <property type="entry name" value="RDD"/>
</dbReference>
<comment type="subcellular location">
    <subcellularLocation>
        <location evidence="1">Membrane</location>
        <topology evidence="1">Multi-pass membrane protein</topology>
    </subcellularLocation>
</comment>
<name>A0ABQ4MAY2_9BACL</name>
<keyword evidence="4 5" id="KW-0472">Membrane</keyword>
<evidence type="ECO:0000256" key="1">
    <source>
        <dbReference type="ARBA" id="ARBA00004141"/>
    </source>
</evidence>
<reference evidence="7 8" key="1">
    <citation type="submission" date="2021-03" db="EMBL/GenBank/DDBJ databases">
        <title>Antimicrobial resistance genes in bacteria isolated from Japanese honey, and their potential for conferring macrolide and lincosamide resistance in the American foulbrood pathogen Paenibacillus larvae.</title>
        <authorList>
            <person name="Okamoto M."/>
            <person name="Kumagai M."/>
            <person name="Kanamori H."/>
            <person name="Takamatsu D."/>
        </authorList>
    </citation>
    <scope>NUCLEOTIDE SEQUENCE [LARGE SCALE GENOMIC DNA]</scope>
    <source>
        <strain evidence="7 8">J42TS3</strain>
    </source>
</reference>
<sequence>MYYLKRYLAFQIDVVLSGFLFAPLLVLLTFTNPEFFFIMKSQIFITLTYAIIIISYFIIMDLIAGRLIGKILFKLKIVCLNNKELPKYRIL</sequence>
<evidence type="ECO:0000313" key="8">
    <source>
        <dbReference type="Proteomes" id="UP000679992"/>
    </source>
</evidence>